<dbReference type="InterPro" id="IPR027910">
    <property type="entry name" value="YdiL_sf"/>
</dbReference>
<proteinExistence type="predicted"/>
<sequence length="129" mass="14645">MSPAKYKIIRIALGLAPEDVAEKFGVQVRSAKRWETVNEPPAPVVEWVTGLYERYQQVIEQTLENVDMMESEHGLTEVYELSVYESEDSLRRAMGDDMTLRMHNTLVGHIVMAFGDLDAVNVGYVPEEL</sequence>
<organism evidence="1 2">
    <name type="scientific">Auritidibacter ignavus</name>
    <dbReference type="NCBI Taxonomy" id="678932"/>
    <lineage>
        <taxon>Bacteria</taxon>
        <taxon>Bacillati</taxon>
        <taxon>Actinomycetota</taxon>
        <taxon>Actinomycetes</taxon>
        <taxon>Micrococcales</taxon>
        <taxon>Micrococcaceae</taxon>
        <taxon>Auritidibacter</taxon>
    </lineage>
</organism>
<name>A0AAJ6AKG1_9MICC</name>
<protein>
    <submittedName>
        <fullName evidence="1">Uncharacterized protein</fullName>
    </submittedName>
</protein>
<reference evidence="1 2" key="1">
    <citation type="submission" date="2023-03" db="EMBL/GenBank/DDBJ databases">
        <title>Complete genome sequences of several Auritidibacter ignavus strains isolated from ear infections.</title>
        <authorList>
            <person name="Baehr T."/>
            <person name="Baumhoegger A.M."/>
        </authorList>
    </citation>
    <scope>NUCLEOTIDE SEQUENCE [LARGE SCALE GENOMIC DNA]</scope>
    <source>
        <strain evidence="1 2">BABAE-6</strain>
    </source>
</reference>
<gene>
    <name evidence="1" type="ORF">QDX21_03560</name>
</gene>
<dbReference type="Proteomes" id="UP001224674">
    <property type="component" value="Chromosome"/>
</dbReference>
<dbReference type="Gene3D" id="1.10.3100.10">
    <property type="entry name" value="Putative cytoplasmic protein"/>
    <property type="match status" value="1"/>
</dbReference>
<dbReference type="EMBL" id="CP122566">
    <property type="protein sequence ID" value="WGH93889.1"/>
    <property type="molecule type" value="Genomic_DNA"/>
</dbReference>
<evidence type="ECO:0000313" key="2">
    <source>
        <dbReference type="Proteomes" id="UP001224674"/>
    </source>
</evidence>
<dbReference type="AlphaFoldDB" id="A0AAJ6AKG1"/>
<evidence type="ECO:0000313" key="1">
    <source>
        <dbReference type="EMBL" id="WGH93889.1"/>
    </source>
</evidence>
<dbReference type="RefSeq" id="WP_279675169.1">
    <property type="nucleotide sequence ID" value="NZ_CP122566.1"/>
</dbReference>
<keyword evidence="2" id="KW-1185">Reference proteome</keyword>
<accession>A0AAJ6AKG1</accession>